<dbReference type="EMBL" id="SRLA01000003">
    <property type="protein sequence ID" value="TGE06314.1"/>
    <property type="molecule type" value="Genomic_DNA"/>
</dbReference>
<proteinExistence type="predicted"/>
<gene>
    <name evidence="1" type="ORF">EU556_15815</name>
</gene>
<evidence type="ECO:0000313" key="2">
    <source>
        <dbReference type="Proteomes" id="UP000298337"/>
    </source>
</evidence>
<name>A0A4Z0P3S5_9BACT</name>
<dbReference type="Proteomes" id="UP000298337">
    <property type="component" value="Unassembled WGS sequence"/>
</dbReference>
<dbReference type="AlphaFoldDB" id="A0A4Z0P3S5"/>
<organism evidence="1 2">
    <name type="scientific">Hymenobacter fodinae</name>
    <dbReference type="NCBI Taxonomy" id="2510796"/>
    <lineage>
        <taxon>Bacteria</taxon>
        <taxon>Pseudomonadati</taxon>
        <taxon>Bacteroidota</taxon>
        <taxon>Cytophagia</taxon>
        <taxon>Cytophagales</taxon>
        <taxon>Hymenobacteraceae</taxon>
        <taxon>Hymenobacter</taxon>
    </lineage>
</organism>
<sequence>MHGLLIKLLRLYSILKNRQVSGDNHYFIRDNYYARLLQTKYLIQDTVTREPYKVIEYHGEFQQELLFVLPFAYWHYQNGTLLRTASCKNTRELYYFSPDHEEKFEQREWESNDESYEVPNMTHCNSFDYRKWMPVPLKAKYQNAVFVYEKPVLIIANKFNIEWGQPPINYFSIELLDRIITALSGKYKILYNRPSASSIVLDNSEILELNEHAWLRAHHPEVLLMEDLYQQHRASVTSFNHFQLLVYANASAFISVHGGTATLASYFGGKNIIFSKRGVEHALQEFTTIFPKLSGAEIYHAKTEAELFTYVERHY</sequence>
<comment type="caution">
    <text evidence="1">The sequence shown here is derived from an EMBL/GenBank/DDBJ whole genome shotgun (WGS) entry which is preliminary data.</text>
</comment>
<dbReference type="OrthoDB" id="739846at2"/>
<evidence type="ECO:0000313" key="1">
    <source>
        <dbReference type="EMBL" id="TGE06314.1"/>
    </source>
</evidence>
<keyword evidence="2" id="KW-1185">Reference proteome</keyword>
<reference evidence="1 2" key="1">
    <citation type="submission" date="2019-04" db="EMBL/GenBank/DDBJ databases">
        <authorList>
            <person name="Feng G."/>
            <person name="Zhang J."/>
            <person name="Zhu H."/>
        </authorList>
    </citation>
    <scope>NUCLEOTIDE SEQUENCE [LARGE SCALE GENOMIC DNA]</scope>
    <source>
        <strain evidence="1 2">92R-1</strain>
    </source>
</reference>
<protein>
    <recommendedName>
        <fullName evidence="3">Glycosyltransferase family 61 protein</fullName>
    </recommendedName>
</protein>
<accession>A0A4Z0P3S5</accession>
<dbReference type="RefSeq" id="WP_135435106.1">
    <property type="nucleotide sequence ID" value="NZ_SRLA01000003.1"/>
</dbReference>
<evidence type="ECO:0008006" key="3">
    <source>
        <dbReference type="Google" id="ProtNLM"/>
    </source>
</evidence>